<evidence type="ECO:0000313" key="4">
    <source>
        <dbReference type="EMBL" id="TFJ27421.1"/>
    </source>
</evidence>
<dbReference type="InterPro" id="IPR007737">
    <property type="entry name" value="Mga_HTH"/>
</dbReference>
<comment type="caution">
    <text evidence="4">The sequence shown here is derived from an EMBL/GenBank/DDBJ whole genome shotgun (WGS) entry which is preliminary data.</text>
</comment>
<dbReference type="InterPro" id="IPR050661">
    <property type="entry name" value="BglG_antiterminators"/>
</dbReference>
<name>A0A7Z8D118_CARDV</name>
<evidence type="ECO:0000313" key="5">
    <source>
        <dbReference type="Proteomes" id="UP000297938"/>
    </source>
</evidence>
<dbReference type="PANTHER" id="PTHR30185">
    <property type="entry name" value="CRYPTIC BETA-GLUCOSIDE BGL OPERON ANTITERMINATOR"/>
    <property type="match status" value="1"/>
</dbReference>
<dbReference type="Proteomes" id="UP000297938">
    <property type="component" value="Unassembled WGS sequence"/>
</dbReference>
<keyword evidence="2" id="KW-0804">Transcription</keyword>
<evidence type="ECO:0000256" key="2">
    <source>
        <dbReference type="ARBA" id="ARBA00023163"/>
    </source>
</evidence>
<dbReference type="AlphaFoldDB" id="A0A7Z8D118"/>
<dbReference type="Pfam" id="PF05043">
    <property type="entry name" value="Mga"/>
    <property type="match status" value="1"/>
</dbReference>
<accession>A0A7Z8D118</accession>
<keyword evidence="1" id="KW-0805">Transcription regulation</keyword>
<evidence type="ECO:0000256" key="1">
    <source>
        <dbReference type="ARBA" id="ARBA00023015"/>
    </source>
</evidence>
<evidence type="ECO:0000259" key="3">
    <source>
        <dbReference type="Pfam" id="PF05043"/>
    </source>
</evidence>
<proteinExistence type="predicted"/>
<sequence>MGGIILQKFLEKSDSRKIEVINFLEESYLQQASISTISKNLKISEFILVRTVNELIEDIEKYQLSHYFTLSKTDKVILLKKSGAASINLLLWIYLKQSLSFELLDEIFKGTFENINYYSEKNFVSYTKIYKRLMEIKKILNEHDIRLSSKFKLAGDEMNIRMFFYQFYVPVFNQIEFPFADELKAVSQELITNLEKIEQKSFSEATKTKLSFFIGVMFNRIGTDCYLFNASKIKDKELPREQYHEAIYPTIIDFVKTYTGIEQQNFLIAEANFIFAFLIGETIIKEQSTEKKAIKKISFQTEKSEYQLFSNFLMEELSRYLAKDIPDDLKEQFLQQLDFIHFKVFYFERINTEFTKNMNVEYIKENYWDAYHFSIEFLEKISKEKGYRNIALNKEFLFYQYLFIIINTFPPAFFMKPIKICVDFSLGVNYNQMILTNLQTFSYLNIEVSDTLTSETDLLISDYYFNEKLVNCEYLVWNMPPTASDWANVGEALMRIKKSKETEGIVNG</sequence>
<protein>
    <recommendedName>
        <fullName evidence="3">Mga helix-turn-helix domain-containing protein</fullName>
    </recommendedName>
</protein>
<reference evidence="4 5" key="1">
    <citation type="journal article" date="2018" name="Int. J. Food Microbiol.">
        <title>Growth of Carnobacterium spp. isolated from chilled vacuum-packaged meat under relevant acidic conditions.</title>
        <authorList>
            <person name="Zhang P."/>
            <person name="Badoni M."/>
            <person name="Ganzle M."/>
            <person name="Yang X."/>
        </authorList>
    </citation>
    <scope>NUCLEOTIDE SEQUENCE [LARGE SCALE GENOMIC DNA]</scope>
    <source>
        <strain evidence="4 5">B2</strain>
    </source>
</reference>
<feature type="domain" description="Mga helix-turn-helix" evidence="3">
    <location>
        <begin position="85"/>
        <end position="168"/>
    </location>
</feature>
<dbReference type="EMBL" id="NRPP01000010">
    <property type="protein sequence ID" value="TFJ27421.1"/>
    <property type="molecule type" value="Genomic_DNA"/>
</dbReference>
<organism evidence="4 5">
    <name type="scientific">Carnobacterium divergens</name>
    <name type="common">Lactobacillus divergens</name>
    <dbReference type="NCBI Taxonomy" id="2748"/>
    <lineage>
        <taxon>Bacteria</taxon>
        <taxon>Bacillati</taxon>
        <taxon>Bacillota</taxon>
        <taxon>Bacilli</taxon>
        <taxon>Lactobacillales</taxon>
        <taxon>Carnobacteriaceae</taxon>
        <taxon>Carnobacterium</taxon>
    </lineage>
</organism>
<gene>
    <name evidence="4" type="ORF">CKN69_06110</name>
</gene>
<dbReference type="PANTHER" id="PTHR30185:SF12">
    <property type="entry name" value="TRANSCRIPTIONAL REGULATOR MANR"/>
    <property type="match status" value="1"/>
</dbReference>